<organism evidence="1 2">
    <name type="scientific">Paramecium sonneborni</name>
    <dbReference type="NCBI Taxonomy" id="65129"/>
    <lineage>
        <taxon>Eukaryota</taxon>
        <taxon>Sar</taxon>
        <taxon>Alveolata</taxon>
        <taxon>Ciliophora</taxon>
        <taxon>Intramacronucleata</taxon>
        <taxon>Oligohymenophorea</taxon>
        <taxon>Peniculida</taxon>
        <taxon>Parameciidae</taxon>
        <taxon>Paramecium</taxon>
    </lineage>
</organism>
<protein>
    <submittedName>
        <fullName evidence="1">Uncharacterized protein</fullName>
    </submittedName>
</protein>
<evidence type="ECO:0000313" key="2">
    <source>
        <dbReference type="Proteomes" id="UP000692954"/>
    </source>
</evidence>
<name>A0A8S1PWZ8_9CILI</name>
<accession>A0A8S1PWZ8</accession>
<dbReference type="AlphaFoldDB" id="A0A8S1PWZ8"/>
<dbReference type="EMBL" id="CAJJDN010000089">
    <property type="protein sequence ID" value="CAD8107654.1"/>
    <property type="molecule type" value="Genomic_DNA"/>
</dbReference>
<gene>
    <name evidence="1" type="ORF">PSON_ATCC_30995.1.T0890123</name>
</gene>
<keyword evidence="2" id="KW-1185">Reference proteome</keyword>
<sequence>MEAAMIYLYQILASQSEVQLSQNYTQETNKYSTIIVFERYISDTNTIFLYGYDSNSLIIFKQQHYNVDELITNLHQYQMKIKDFLSQILAQNQEICIHFINYASIIESDNLQIKQEAYKLLELPFPKSKIIVWMEHKKTLQIPNDYLQIQISFNQLALLKIQRNLIQNLELYQQFTIEQITQIQENHKQFIDQLEICESQVETFKLQSLIKDITYIQDLPEQIQYLAQFLINLPRFTCQETVIMIAKLKLYKQNLILKKTINQQKLQIKEYIEVAKTDLSIFKDEKNCHFPKKGENSQKCKVCQKNNRKVRKSSFVCDACQKHYKINVTLCTTKCFKLFHLNPERYLHRKSRTKKAKIEE</sequence>
<evidence type="ECO:0000313" key="1">
    <source>
        <dbReference type="EMBL" id="CAD8107654.1"/>
    </source>
</evidence>
<dbReference type="Proteomes" id="UP000692954">
    <property type="component" value="Unassembled WGS sequence"/>
</dbReference>
<dbReference type="OrthoDB" id="295267at2759"/>
<proteinExistence type="predicted"/>
<reference evidence="1" key="1">
    <citation type="submission" date="2021-01" db="EMBL/GenBank/DDBJ databases">
        <authorList>
            <consortium name="Genoscope - CEA"/>
            <person name="William W."/>
        </authorList>
    </citation>
    <scope>NUCLEOTIDE SEQUENCE</scope>
</reference>
<comment type="caution">
    <text evidence="1">The sequence shown here is derived from an EMBL/GenBank/DDBJ whole genome shotgun (WGS) entry which is preliminary data.</text>
</comment>